<feature type="transmembrane region" description="Helical" evidence="8">
    <location>
        <begin position="126"/>
        <end position="147"/>
    </location>
</feature>
<keyword evidence="2" id="KW-0813">Transport</keyword>
<dbReference type="GO" id="GO:0008324">
    <property type="term" value="F:monoatomic cation transmembrane transporter activity"/>
    <property type="evidence" value="ECO:0007669"/>
    <property type="project" value="InterPro"/>
</dbReference>
<feature type="transmembrane region" description="Helical" evidence="8">
    <location>
        <begin position="403"/>
        <end position="423"/>
    </location>
</feature>
<feature type="transmembrane region" description="Helical" evidence="8">
    <location>
        <begin position="71"/>
        <end position="95"/>
    </location>
</feature>
<dbReference type="GeneID" id="84808102"/>
<dbReference type="RefSeq" id="WP_095910087.1">
    <property type="nucleotide sequence ID" value="NZ_CP022386.1"/>
</dbReference>
<feature type="transmembrane region" description="Helical" evidence="8">
    <location>
        <begin position="225"/>
        <end position="244"/>
    </location>
</feature>
<dbReference type="OrthoDB" id="9810952at2"/>
<feature type="transmembrane region" description="Helical" evidence="8">
    <location>
        <begin position="37"/>
        <end position="59"/>
    </location>
</feature>
<feature type="transmembrane region" description="Helical" evidence="8">
    <location>
        <begin position="154"/>
        <end position="174"/>
    </location>
</feature>
<gene>
    <name evidence="9" type="ORF">CGC50_05960</name>
</gene>
<keyword evidence="3" id="KW-1003">Cell membrane</keyword>
<dbReference type="GO" id="GO:0030001">
    <property type="term" value="P:metal ion transport"/>
    <property type="evidence" value="ECO:0007669"/>
    <property type="project" value="UniProtKB-ARBA"/>
</dbReference>
<dbReference type="AlphaFoldDB" id="A0A250FRR5"/>
<comment type="subcellular location">
    <subcellularLocation>
        <location evidence="1">Cell membrane</location>
        <topology evidence="1">Multi-pass membrane protein</topology>
    </subcellularLocation>
</comment>
<evidence type="ECO:0000256" key="5">
    <source>
        <dbReference type="ARBA" id="ARBA00022989"/>
    </source>
</evidence>
<organism evidence="9 10">
    <name type="scientific">Capnocytophaga gingivalis</name>
    <dbReference type="NCBI Taxonomy" id="1017"/>
    <lineage>
        <taxon>Bacteria</taxon>
        <taxon>Pseudomonadati</taxon>
        <taxon>Bacteroidota</taxon>
        <taxon>Flavobacteriia</taxon>
        <taxon>Flavobacteriales</taxon>
        <taxon>Flavobacteriaceae</taxon>
        <taxon>Capnocytophaga</taxon>
    </lineage>
</organism>
<dbReference type="GO" id="GO:0005886">
    <property type="term" value="C:plasma membrane"/>
    <property type="evidence" value="ECO:0007669"/>
    <property type="project" value="UniProtKB-SubCell"/>
</dbReference>
<feature type="transmembrane region" description="Helical" evidence="8">
    <location>
        <begin position="7"/>
        <end position="31"/>
    </location>
</feature>
<feature type="transmembrane region" description="Helical" evidence="8">
    <location>
        <begin position="309"/>
        <end position="326"/>
    </location>
</feature>
<sequence length="442" mass="49136">MLRNCSPYTFIILSFLALIMVGTLLLSLPFAHVSEGGFTFFEALFTATSAVTVTGLTVCDVHSTFSIYGEIIVLLLIQLGGLGILTLSSVIILLITKKISFYTKRLVSEGLNHEAKIDLYSHIKKVVFVVLLIEAIGAALLFFVFVGQYPWYKALYYAIFHSVSAFCNAGISLFRDSLEGYTMHWGMNIIISLLIIFGGLGFTAIIELYEYLIGKRRKISVNSKFSTLITLLLLGVGTFLFFILEYRYIGELTDGSVQQRLLVSFFHSASLRTAGFSTVSIAGISGATALLCMLLMFIGASPNSTGSGIKTTTFGILYLGVRTSLLNKRYIEYSKRRISWQLFNKASTLVFIAFSYIMIMAILMMYFDRDKEPIKVLFELMSAFSTCGLSMGLTSWLSTPSQVILLITMFLGRVGPLTIVLAFSRERNVGKYKYPKENILIG</sequence>
<dbReference type="Pfam" id="PF02386">
    <property type="entry name" value="TrkH"/>
    <property type="match status" value="1"/>
</dbReference>
<evidence type="ECO:0000256" key="1">
    <source>
        <dbReference type="ARBA" id="ARBA00004651"/>
    </source>
</evidence>
<dbReference type="PANTHER" id="PTHR32024">
    <property type="entry name" value="TRK SYSTEM POTASSIUM UPTAKE PROTEIN TRKG-RELATED"/>
    <property type="match status" value="1"/>
</dbReference>
<reference evidence="10" key="1">
    <citation type="submission" date="2017-06" db="EMBL/GenBank/DDBJ databases">
        <title>Capnocytophaga spp. assemblies.</title>
        <authorList>
            <person name="Gulvik C.A."/>
        </authorList>
    </citation>
    <scope>NUCLEOTIDE SEQUENCE [LARGE SCALE GENOMIC DNA]</scope>
    <source>
        <strain evidence="10">H1496</strain>
    </source>
</reference>
<dbReference type="InterPro" id="IPR003445">
    <property type="entry name" value="Cat_transpt"/>
</dbReference>
<keyword evidence="5 8" id="KW-1133">Transmembrane helix</keyword>
<accession>A0A250FRR5</accession>
<protein>
    <submittedName>
        <fullName evidence="9">Potassium transporter KtrB</fullName>
    </submittedName>
</protein>
<evidence type="ECO:0000256" key="3">
    <source>
        <dbReference type="ARBA" id="ARBA00022475"/>
    </source>
</evidence>
<feature type="transmembrane region" description="Helical" evidence="8">
    <location>
        <begin position="274"/>
        <end position="297"/>
    </location>
</feature>
<evidence type="ECO:0000256" key="6">
    <source>
        <dbReference type="ARBA" id="ARBA00023065"/>
    </source>
</evidence>
<proteinExistence type="predicted"/>
<dbReference type="PANTHER" id="PTHR32024:SF1">
    <property type="entry name" value="KTR SYSTEM POTASSIUM UPTAKE PROTEIN B"/>
    <property type="match status" value="1"/>
</dbReference>
<keyword evidence="7 8" id="KW-0472">Membrane</keyword>
<evidence type="ECO:0000256" key="2">
    <source>
        <dbReference type="ARBA" id="ARBA00022448"/>
    </source>
</evidence>
<evidence type="ECO:0000256" key="4">
    <source>
        <dbReference type="ARBA" id="ARBA00022692"/>
    </source>
</evidence>
<dbReference type="KEGG" id="cgh:CGC50_05960"/>
<keyword evidence="6" id="KW-0406">Ion transport</keyword>
<evidence type="ECO:0000313" key="9">
    <source>
        <dbReference type="EMBL" id="ATA86748.1"/>
    </source>
</evidence>
<feature type="transmembrane region" description="Helical" evidence="8">
    <location>
        <begin position="346"/>
        <end position="367"/>
    </location>
</feature>
<dbReference type="EMBL" id="CP022386">
    <property type="protein sequence ID" value="ATA86748.1"/>
    <property type="molecule type" value="Genomic_DNA"/>
</dbReference>
<dbReference type="Proteomes" id="UP000217250">
    <property type="component" value="Chromosome"/>
</dbReference>
<evidence type="ECO:0000313" key="10">
    <source>
        <dbReference type="Proteomes" id="UP000217250"/>
    </source>
</evidence>
<keyword evidence="4 8" id="KW-0812">Transmembrane</keyword>
<name>A0A250FRR5_9FLAO</name>
<evidence type="ECO:0000256" key="7">
    <source>
        <dbReference type="ARBA" id="ARBA00023136"/>
    </source>
</evidence>
<evidence type="ECO:0000256" key="8">
    <source>
        <dbReference type="SAM" id="Phobius"/>
    </source>
</evidence>
<feature type="transmembrane region" description="Helical" evidence="8">
    <location>
        <begin position="186"/>
        <end position="213"/>
    </location>
</feature>